<keyword evidence="12" id="KW-1185">Reference proteome</keyword>
<dbReference type="Pfam" id="PF07885">
    <property type="entry name" value="Ion_trans_2"/>
    <property type="match status" value="2"/>
</dbReference>
<feature type="domain" description="Potassium channel" evidence="10">
    <location>
        <begin position="303"/>
        <end position="381"/>
    </location>
</feature>
<dbReference type="Gene3D" id="1.10.287.70">
    <property type="match status" value="1"/>
</dbReference>
<reference evidence="11" key="2">
    <citation type="journal article" date="2021" name="Genome Biol. Evol.">
        <title>Developing a high-quality reference genome for a parasitic bivalve with doubly uniparental inheritance (Bivalvia: Unionida).</title>
        <authorList>
            <person name="Smith C.H."/>
        </authorList>
    </citation>
    <scope>NUCLEOTIDE SEQUENCE</scope>
    <source>
        <strain evidence="11">CHS0354</strain>
        <tissue evidence="11">Mantle</tissue>
    </source>
</reference>
<dbReference type="EMBL" id="JAEAOA010000819">
    <property type="protein sequence ID" value="KAK3582066.1"/>
    <property type="molecule type" value="Genomic_DNA"/>
</dbReference>
<evidence type="ECO:0000256" key="9">
    <source>
        <dbReference type="SAM" id="Phobius"/>
    </source>
</evidence>
<dbReference type="PRINTS" id="PR01333">
    <property type="entry name" value="2POREKCHANEL"/>
</dbReference>
<dbReference type="AlphaFoldDB" id="A0AAE0RYH2"/>
<keyword evidence="2 8" id="KW-0813">Transport</keyword>
<keyword evidence="3 8" id="KW-0812">Transmembrane</keyword>
<evidence type="ECO:0000256" key="4">
    <source>
        <dbReference type="ARBA" id="ARBA00022989"/>
    </source>
</evidence>
<dbReference type="InterPro" id="IPR013099">
    <property type="entry name" value="K_chnl_dom"/>
</dbReference>
<dbReference type="GO" id="GO:0005886">
    <property type="term" value="C:plasma membrane"/>
    <property type="evidence" value="ECO:0007669"/>
    <property type="project" value="TreeGrafter"/>
</dbReference>
<evidence type="ECO:0000256" key="5">
    <source>
        <dbReference type="ARBA" id="ARBA00023065"/>
    </source>
</evidence>
<evidence type="ECO:0000256" key="3">
    <source>
        <dbReference type="ARBA" id="ARBA00022692"/>
    </source>
</evidence>
<evidence type="ECO:0000313" key="12">
    <source>
        <dbReference type="Proteomes" id="UP001195483"/>
    </source>
</evidence>
<dbReference type="SUPFAM" id="SSF81324">
    <property type="entry name" value="Voltage-gated potassium channels"/>
    <property type="match status" value="2"/>
</dbReference>
<evidence type="ECO:0000256" key="6">
    <source>
        <dbReference type="ARBA" id="ARBA00023136"/>
    </source>
</evidence>
<keyword evidence="4 9" id="KW-1133">Transmembrane helix</keyword>
<proteinExistence type="inferred from homology"/>
<reference evidence="11" key="3">
    <citation type="submission" date="2023-05" db="EMBL/GenBank/DDBJ databases">
        <authorList>
            <person name="Smith C.H."/>
        </authorList>
    </citation>
    <scope>NUCLEOTIDE SEQUENCE</scope>
    <source>
        <strain evidence="11">CHS0354</strain>
        <tissue evidence="11">Mantle</tissue>
    </source>
</reference>
<evidence type="ECO:0000256" key="7">
    <source>
        <dbReference type="ARBA" id="ARBA00023303"/>
    </source>
</evidence>
<feature type="transmembrane region" description="Helical" evidence="9">
    <location>
        <begin position="122"/>
        <end position="151"/>
    </location>
</feature>
<evidence type="ECO:0000259" key="10">
    <source>
        <dbReference type="Pfam" id="PF07885"/>
    </source>
</evidence>
<dbReference type="PANTHER" id="PTHR11003">
    <property type="entry name" value="POTASSIUM CHANNEL, SUBFAMILY K"/>
    <property type="match status" value="1"/>
</dbReference>
<protein>
    <recommendedName>
        <fullName evidence="10">Potassium channel domain-containing protein</fullName>
    </recommendedName>
</protein>
<dbReference type="Proteomes" id="UP001195483">
    <property type="component" value="Unassembled WGS sequence"/>
</dbReference>
<feature type="transmembrane region" description="Helical" evidence="9">
    <location>
        <begin position="357"/>
        <end position="378"/>
    </location>
</feature>
<sequence>MAGASMFEHLEKENEVKECFDSLKDYHDMESMTLQSLKNVIYSLNPESDASAKRVLGVLETFGRNVMTIKYDGRDCSIYGQPDGPQYKWAWHGSLLFVVTVVSTIGYGHIAPKTVWGRIACIAYAMIGIPLTMIFLATIGNTLATMFRFMYSRIINCDCCKRRKKKPNVRKQWHVQSNDTMPEKISQRVVISRVRIVEPTDHIHFRINTRKQDVADDKTNSDTSLISMDARDPIILDPVSNLDVAQAKGKPNIYPHDIKIMTQGDMRQRNKILQDQQFLLADDNESDEEESSHGVPLTVTILIIISYIFFGVFLFAVWRDWDMLQATYFCFISLSTIGFGDLVPGTDFSLPSAYAELVFGSIYIIFGLALISMGFALMQEEFLEKTKWIGMKLGVVQDHEE</sequence>
<keyword evidence="7 8" id="KW-0407">Ion channel</keyword>
<accession>A0AAE0RYH2</accession>
<dbReference type="GO" id="GO:0030322">
    <property type="term" value="P:stabilization of membrane potential"/>
    <property type="evidence" value="ECO:0007669"/>
    <property type="project" value="TreeGrafter"/>
</dbReference>
<feature type="transmembrane region" description="Helical" evidence="9">
    <location>
        <begin position="325"/>
        <end position="345"/>
    </location>
</feature>
<evidence type="ECO:0000256" key="2">
    <source>
        <dbReference type="ARBA" id="ARBA00022448"/>
    </source>
</evidence>
<comment type="similarity">
    <text evidence="8">Belongs to the two pore domain potassium channel (TC 1.A.1.8) family.</text>
</comment>
<dbReference type="GO" id="GO:0015271">
    <property type="term" value="F:outward rectifier potassium channel activity"/>
    <property type="evidence" value="ECO:0007669"/>
    <property type="project" value="TreeGrafter"/>
</dbReference>
<gene>
    <name evidence="11" type="ORF">CHS0354_013444</name>
</gene>
<name>A0AAE0RYH2_9BIVA</name>
<dbReference type="PANTHER" id="PTHR11003:SF334">
    <property type="entry name" value="FI03418P"/>
    <property type="match status" value="1"/>
</dbReference>
<keyword evidence="5 8" id="KW-0406">Ion transport</keyword>
<reference evidence="11" key="1">
    <citation type="journal article" date="2021" name="Genome Biol. Evol.">
        <title>A High-Quality Reference Genome for a Parasitic Bivalve with Doubly Uniparental Inheritance (Bivalvia: Unionida).</title>
        <authorList>
            <person name="Smith C.H."/>
        </authorList>
    </citation>
    <scope>NUCLEOTIDE SEQUENCE</scope>
    <source>
        <strain evidence="11">CHS0354</strain>
    </source>
</reference>
<comment type="subcellular location">
    <subcellularLocation>
        <location evidence="1">Membrane</location>
        <topology evidence="1">Multi-pass membrane protein</topology>
    </subcellularLocation>
</comment>
<feature type="domain" description="Potassium channel" evidence="10">
    <location>
        <begin position="88"/>
        <end position="143"/>
    </location>
</feature>
<feature type="transmembrane region" description="Helical" evidence="9">
    <location>
        <begin position="89"/>
        <end position="110"/>
    </location>
</feature>
<keyword evidence="6 9" id="KW-0472">Membrane</keyword>
<organism evidence="11 12">
    <name type="scientific">Potamilus streckersoni</name>
    <dbReference type="NCBI Taxonomy" id="2493646"/>
    <lineage>
        <taxon>Eukaryota</taxon>
        <taxon>Metazoa</taxon>
        <taxon>Spiralia</taxon>
        <taxon>Lophotrochozoa</taxon>
        <taxon>Mollusca</taxon>
        <taxon>Bivalvia</taxon>
        <taxon>Autobranchia</taxon>
        <taxon>Heteroconchia</taxon>
        <taxon>Palaeoheterodonta</taxon>
        <taxon>Unionida</taxon>
        <taxon>Unionoidea</taxon>
        <taxon>Unionidae</taxon>
        <taxon>Ambleminae</taxon>
        <taxon>Lampsilini</taxon>
        <taxon>Potamilus</taxon>
    </lineage>
</organism>
<dbReference type="GO" id="GO:0022841">
    <property type="term" value="F:potassium ion leak channel activity"/>
    <property type="evidence" value="ECO:0007669"/>
    <property type="project" value="TreeGrafter"/>
</dbReference>
<dbReference type="InterPro" id="IPR003280">
    <property type="entry name" value="2pore_dom_K_chnl"/>
</dbReference>
<comment type="caution">
    <text evidence="11">The sequence shown here is derived from an EMBL/GenBank/DDBJ whole genome shotgun (WGS) entry which is preliminary data.</text>
</comment>
<feature type="transmembrane region" description="Helical" evidence="9">
    <location>
        <begin position="295"/>
        <end position="318"/>
    </location>
</feature>
<evidence type="ECO:0000256" key="1">
    <source>
        <dbReference type="ARBA" id="ARBA00004141"/>
    </source>
</evidence>
<evidence type="ECO:0000256" key="8">
    <source>
        <dbReference type="RuleBase" id="RU003857"/>
    </source>
</evidence>
<evidence type="ECO:0000313" key="11">
    <source>
        <dbReference type="EMBL" id="KAK3582066.1"/>
    </source>
</evidence>